<evidence type="ECO:0000259" key="1">
    <source>
        <dbReference type="PROSITE" id="PS50943"/>
    </source>
</evidence>
<proteinExistence type="predicted"/>
<dbReference type="Proteomes" id="UP000334990">
    <property type="component" value="Unassembled WGS sequence"/>
</dbReference>
<sequence length="294" mass="32845">MGCQDELREFLRSRRARLTPPDVGLPWRANGRRVAGLRREELALAAGVSVDYYTRMEQGRIGNVSDQVLDAVGGVLRLDSEERRHLRELIKTRHAEAVAPVPTPVRPRASLRMMLDMLDPVPAALYNAVLDVVAVNRMAKVIIHDFDAMPRAERNLTRWVFLDPKARSVFPDWEAFAVESAARLRGALSLCDNPRPRELVDELTACSPEFVRYWAAHRVTYCTYGTRRFHHPDVGVMTLNWESFAPTADPDLYLIVYTAAPSSPSAEKLCALAGALGQPVAGGRDPVPPEERLP</sequence>
<dbReference type="Gene3D" id="3.30.450.180">
    <property type="match status" value="1"/>
</dbReference>
<reference evidence="2 3" key="1">
    <citation type="submission" date="2019-10" db="EMBL/GenBank/DDBJ databases">
        <title>Whole genome shotgun sequence of Acrocarpospora corrugata NBRC 13972.</title>
        <authorList>
            <person name="Ichikawa N."/>
            <person name="Kimura A."/>
            <person name="Kitahashi Y."/>
            <person name="Komaki H."/>
            <person name="Oguchi A."/>
        </authorList>
    </citation>
    <scope>NUCLEOTIDE SEQUENCE [LARGE SCALE GENOMIC DNA]</scope>
    <source>
        <strain evidence="2 3">NBRC 13972</strain>
    </source>
</reference>
<dbReference type="SUPFAM" id="SSF47413">
    <property type="entry name" value="lambda repressor-like DNA-binding domains"/>
    <property type="match status" value="1"/>
</dbReference>
<dbReference type="PROSITE" id="PS50943">
    <property type="entry name" value="HTH_CROC1"/>
    <property type="match status" value="1"/>
</dbReference>
<accession>A0A5M3W145</accession>
<dbReference type="CDD" id="cd00093">
    <property type="entry name" value="HTH_XRE"/>
    <property type="match status" value="1"/>
</dbReference>
<dbReference type="OrthoDB" id="4336585at2"/>
<evidence type="ECO:0000313" key="2">
    <source>
        <dbReference type="EMBL" id="GES02446.1"/>
    </source>
</evidence>
<dbReference type="EMBL" id="BLAD01000058">
    <property type="protein sequence ID" value="GES02446.1"/>
    <property type="molecule type" value="Genomic_DNA"/>
</dbReference>
<comment type="caution">
    <text evidence="2">The sequence shown here is derived from an EMBL/GenBank/DDBJ whole genome shotgun (WGS) entry which is preliminary data.</text>
</comment>
<name>A0A5M3W145_9ACTN</name>
<organism evidence="2 3">
    <name type="scientific">Acrocarpospora corrugata</name>
    <dbReference type="NCBI Taxonomy" id="35763"/>
    <lineage>
        <taxon>Bacteria</taxon>
        <taxon>Bacillati</taxon>
        <taxon>Actinomycetota</taxon>
        <taxon>Actinomycetes</taxon>
        <taxon>Streptosporangiales</taxon>
        <taxon>Streptosporangiaceae</taxon>
        <taxon>Acrocarpospora</taxon>
    </lineage>
</organism>
<dbReference type="InterPro" id="IPR001387">
    <property type="entry name" value="Cro/C1-type_HTH"/>
</dbReference>
<keyword evidence="3" id="KW-1185">Reference proteome</keyword>
<dbReference type="PANTHER" id="PTHR35010:SF2">
    <property type="entry name" value="BLL4672 PROTEIN"/>
    <property type="match status" value="1"/>
</dbReference>
<feature type="domain" description="HTH cro/C1-type" evidence="1">
    <location>
        <begin position="32"/>
        <end position="83"/>
    </location>
</feature>
<dbReference type="Gene3D" id="1.10.260.40">
    <property type="entry name" value="lambda repressor-like DNA-binding domains"/>
    <property type="match status" value="1"/>
</dbReference>
<dbReference type="AlphaFoldDB" id="A0A5M3W145"/>
<evidence type="ECO:0000313" key="3">
    <source>
        <dbReference type="Proteomes" id="UP000334990"/>
    </source>
</evidence>
<dbReference type="GO" id="GO:0003677">
    <property type="term" value="F:DNA binding"/>
    <property type="evidence" value="ECO:0007669"/>
    <property type="project" value="InterPro"/>
</dbReference>
<dbReference type="PANTHER" id="PTHR35010">
    <property type="entry name" value="BLL4672 PROTEIN-RELATED"/>
    <property type="match status" value="1"/>
</dbReference>
<dbReference type="InterPro" id="IPR041413">
    <property type="entry name" value="MLTR_LBD"/>
</dbReference>
<dbReference type="SMART" id="SM00530">
    <property type="entry name" value="HTH_XRE"/>
    <property type="match status" value="1"/>
</dbReference>
<dbReference type="Pfam" id="PF17765">
    <property type="entry name" value="MLTR_LBD"/>
    <property type="match status" value="1"/>
</dbReference>
<protein>
    <submittedName>
        <fullName evidence="2">Transcriptional regulator</fullName>
    </submittedName>
</protein>
<gene>
    <name evidence="2" type="ORF">Acor_45120</name>
</gene>
<dbReference type="InterPro" id="IPR010982">
    <property type="entry name" value="Lambda_DNA-bd_dom_sf"/>
</dbReference>
<dbReference type="RefSeq" id="WP_155338671.1">
    <property type="nucleotide sequence ID" value="NZ_BAAABN010000060.1"/>
</dbReference>
<dbReference type="Pfam" id="PF13560">
    <property type="entry name" value="HTH_31"/>
    <property type="match status" value="1"/>
</dbReference>